<evidence type="ECO:0000313" key="2">
    <source>
        <dbReference type="EMBL" id="RYP87989.1"/>
    </source>
</evidence>
<sequence length="141" mass="15611">MRLTVLYDEDCGLCRRFKEWLSTQPLLVPVELVPAASAEARRRFPRLDHRRTLAEVTVVGDDGAVWTQEHAWVMCLWATASHRSLAERLARPRWRPAARAAAYSAAGLRTLTRDPTDPTGAPGEGGYCDPRAGTCDPNPQG</sequence>
<dbReference type="InterPro" id="IPR007263">
    <property type="entry name" value="DCC1-like"/>
</dbReference>
<dbReference type="EMBL" id="SDKM01000004">
    <property type="protein sequence ID" value="RYP87989.1"/>
    <property type="molecule type" value="Genomic_DNA"/>
</dbReference>
<dbReference type="GO" id="GO:0015035">
    <property type="term" value="F:protein-disulfide reductase activity"/>
    <property type="evidence" value="ECO:0007669"/>
    <property type="project" value="InterPro"/>
</dbReference>
<evidence type="ECO:0000313" key="3">
    <source>
        <dbReference type="Proteomes" id="UP000295198"/>
    </source>
</evidence>
<dbReference type="Pfam" id="PF04134">
    <property type="entry name" value="DCC1-like"/>
    <property type="match status" value="1"/>
</dbReference>
<evidence type="ECO:0000256" key="1">
    <source>
        <dbReference type="SAM" id="MobiDB-lite"/>
    </source>
</evidence>
<protein>
    <submittedName>
        <fullName evidence="2">DUF393 domain-containing protein</fullName>
    </submittedName>
</protein>
<dbReference type="AlphaFoldDB" id="A0A4V1XZU7"/>
<dbReference type="OrthoDB" id="277004at2"/>
<name>A0A4V1XZU7_9ACTN</name>
<accession>A0A4V1XZU7</accession>
<feature type="region of interest" description="Disordered" evidence="1">
    <location>
        <begin position="106"/>
        <end position="141"/>
    </location>
</feature>
<keyword evidence="3" id="KW-1185">Reference proteome</keyword>
<dbReference type="Proteomes" id="UP000295198">
    <property type="component" value="Unassembled WGS sequence"/>
</dbReference>
<dbReference type="RefSeq" id="WP_134714270.1">
    <property type="nucleotide sequence ID" value="NZ_SDKM01000004.1"/>
</dbReference>
<proteinExistence type="predicted"/>
<reference evidence="2 3" key="1">
    <citation type="submission" date="2019-01" db="EMBL/GenBank/DDBJ databases">
        <title>Nocardioides guangzhouensis sp. nov., an actinobacterium isolated from soil.</title>
        <authorList>
            <person name="Fu Y."/>
            <person name="Cai Y."/>
            <person name="Lin Z."/>
            <person name="Chen P."/>
        </authorList>
    </citation>
    <scope>NUCLEOTIDE SEQUENCE [LARGE SCALE GENOMIC DNA]</scope>
    <source>
        <strain evidence="2 3">130</strain>
    </source>
</reference>
<comment type="caution">
    <text evidence="2">The sequence shown here is derived from an EMBL/GenBank/DDBJ whole genome shotgun (WGS) entry which is preliminary data.</text>
</comment>
<organism evidence="2 3">
    <name type="scientific">Nocardioides guangzhouensis</name>
    <dbReference type="NCBI Taxonomy" id="2497878"/>
    <lineage>
        <taxon>Bacteria</taxon>
        <taxon>Bacillati</taxon>
        <taxon>Actinomycetota</taxon>
        <taxon>Actinomycetes</taxon>
        <taxon>Propionibacteriales</taxon>
        <taxon>Nocardioidaceae</taxon>
        <taxon>Nocardioides</taxon>
    </lineage>
</organism>
<gene>
    <name evidence="2" type="ORF">EKO23_03815</name>
</gene>